<dbReference type="InterPro" id="IPR007445">
    <property type="entry name" value="PilO"/>
</dbReference>
<evidence type="ECO:0000313" key="5">
    <source>
        <dbReference type="EMBL" id="UZC84870.2"/>
    </source>
</evidence>
<keyword evidence="1" id="KW-0812">Transmembrane</keyword>
<evidence type="ECO:0000313" key="6">
    <source>
        <dbReference type="Proteomes" id="UP001160758"/>
    </source>
</evidence>
<dbReference type="Proteomes" id="UP000886934">
    <property type="component" value="Unassembled WGS sequence"/>
</dbReference>
<dbReference type="EMBL" id="BPNN01000013">
    <property type="protein sequence ID" value="GJA62619.1"/>
    <property type="molecule type" value="Genomic_DNA"/>
</dbReference>
<dbReference type="AlphaFoldDB" id="A0A3G9IKS1"/>
<dbReference type="Pfam" id="PF04350">
    <property type="entry name" value="PilO"/>
    <property type="match status" value="1"/>
</dbReference>
<protein>
    <submittedName>
        <fullName evidence="3">MSHA biogenesis protein MshJ</fullName>
    </submittedName>
</protein>
<keyword evidence="1" id="KW-0472">Membrane</keyword>
<evidence type="ECO:0000256" key="1">
    <source>
        <dbReference type="SAM" id="Phobius"/>
    </source>
</evidence>
<organism evidence="3 6">
    <name type="scientific">Aeromonas caviae</name>
    <name type="common">Aeromonas punctata</name>
    <dbReference type="NCBI Taxonomy" id="648"/>
    <lineage>
        <taxon>Bacteria</taxon>
        <taxon>Pseudomonadati</taxon>
        <taxon>Pseudomonadota</taxon>
        <taxon>Gammaproteobacteria</taxon>
        <taxon>Aeromonadales</taxon>
        <taxon>Aeromonadaceae</taxon>
        <taxon>Aeromonas</taxon>
    </lineage>
</organism>
<dbReference type="GO" id="GO:0043683">
    <property type="term" value="P:type IV pilus assembly"/>
    <property type="evidence" value="ECO:0007669"/>
    <property type="project" value="InterPro"/>
</dbReference>
<dbReference type="RefSeq" id="WP_039040419.1">
    <property type="nucleotide sequence ID" value="NZ_AP019195.1"/>
</dbReference>
<keyword evidence="1" id="KW-1133">Transmembrane helix</keyword>
<evidence type="ECO:0000313" key="4">
    <source>
        <dbReference type="EMBL" id="QQA61570.1"/>
    </source>
</evidence>
<accession>A0A3G9IKS1</accession>
<dbReference type="Proteomes" id="UP001163285">
    <property type="component" value="Chromosome"/>
</dbReference>
<reference evidence="2" key="2">
    <citation type="submission" date="2021-07" db="EMBL/GenBank/DDBJ databases">
        <title>Draft genome sequence of carbapenem-resistant Aeromonas spp. in Japan.</title>
        <authorList>
            <person name="Maehana S."/>
            <person name="Suzuki M."/>
            <person name="Kitasato H."/>
        </authorList>
    </citation>
    <scope>NUCLEOTIDE SEQUENCE</scope>
    <source>
        <strain evidence="2">KAM351</strain>
    </source>
</reference>
<reference evidence="4" key="1">
    <citation type="submission" date="2020-12" db="EMBL/GenBank/DDBJ databases">
        <title>GES Beta-lactamases isolated from hospital effluents in Brazil.</title>
        <authorList>
            <person name="Conte D."/>
            <person name="Mesa D."/>
            <person name="Palmeiro J.K."/>
            <person name="Dalla-Costa L.M."/>
        </authorList>
    </citation>
    <scope>NUCLEOTIDE SEQUENCE [LARGE SCALE GENOMIC DNA]</scope>
    <source>
        <strain evidence="4">Aero21</strain>
    </source>
</reference>
<proteinExistence type="predicted"/>
<reference evidence="5" key="4">
    <citation type="submission" date="2023-04" db="EMBL/GenBank/DDBJ databases">
        <title>Whole Genome Sequence of Multi-drug resistant Aeromonas caviae as a gut pathogen in newborn.</title>
        <authorList>
            <person name="Jadhav S.V."/>
            <person name="Saroj S.D."/>
            <person name="Saha U.B."/>
            <person name="Sen S."/>
            <person name="Kher A."/>
        </authorList>
    </citation>
    <scope>NUCLEOTIDE SEQUENCE</scope>
    <source>
        <strain evidence="5">SVJ23</strain>
    </source>
</reference>
<dbReference type="Proteomes" id="UP001160758">
    <property type="component" value="Unassembled WGS sequence"/>
</dbReference>
<name>A0A3G9IKS1_AERCA</name>
<evidence type="ECO:0000313" key="3">
    <source>
        <dbReference type="EMBL" id="MDH1896337.1"/>
    </source>
</evidence>
<feature type="transmembrane region" description="Helical" evidence="1">
    <location>
        <begin position="23"/>
        <end position="42"/>
    </location>
</feature>
<dbReference type="EMBL" id="CP110176">
    <property type="protein sequence ID" value="UZC84870.2"/>
    <property type="molecule type" value="Genomic_DNA"/>
</dbReference>
<dbReference type="GO" id="GO:0043107">
    <property type="term" value="P:type IV pilus-dependent motility"/>
    <property type="evidence" value="ECO:0007669"/>
    <property type="project" value="InterPro"/>
</dbReference>
<dbReference type="EMBL" id="CP065937">
    <property type="protein sequence ID" value="QQA61570.1"/>
    <property type="molecule type" value="Genomic_DNA"/>
</dbReference>
<reference evidence="3" key="3">
    <citation type="submission" date="2022-09" db="EMBL/GenBank/DDBJ databases">
        <title>Intensive care unit water sources are persistently colonized with multi-drug resistant bacteria and are the site of extensive horizontal gene transfer of antibiotic resistance genes.</title>
        <authorList>
            <person name="Diorio-Toth L."/>
        </authorList>
    </citation>
    <scope>NUCLEOTIDE SEQUENCE</scope>
    <source>
        <strain evidence="3">GD03796</strain>
    </source>
</reference>
<gene>
    <name evidence="4" type="ORF">JC965_03260</name>
    <name evidence="2" type="ORF">KAM351_12300</name>
    <name evidence="3" type="ORF">N5I07_01725</name>
    <name evidence="5" type="ORF">OJY61_13550</name>
</gene>
<dbReference type="EMBL" id="JAOCFT010000001">
    <property type="protein sequence ID" value="MDH1896337.1"/>
    <property type="molecule type" value="Genomic_DNA"/>
</dbReference>
<sequence length="215" mass="24257">MDMKAQWQGWAQQIAALSLRERILILLTGVVLLGAMGIYGWLDDADTRLGQDRQALAAAQRDLEILTLENQGKQARLGRDPDAQVREQLASVETTLRQMDAELLAQTVDLIPAHEMPAVLEALLSRSANLHMLALTSLKPEPLMAGEQKVNLFRHGIRLQLEGGYFDVYQYLKALEALPRHFYWKGFDYRVVEHPKAAVAMEIYTLSTSKEFIRG</sequence>
<evidence type="ECO:0000313" key="2">
    <source>
        <dbReference type="EMBL" id="GJA62619.1"/>
    </source>
</evidence>